<dbReference type="Gene3D" id="2.60.40.10">
    <property type="entry name" value="Immunoglobulins"/>
    <property type="match status" value="15"/>
</dbReference>
<evidence type="ECO:0000259" key="4">
    <source>
        <dbReference type="Pfam" id="PF17802"/>
    </source>
</evidence>
<evidence type="ECO:0000256" key="1">
    <source>
        <dbReference type="ARBA" id="ARBA00007257"/>
    </source>
</evidence>
<reference evidence="6" key="1">
    <citation type="submission" date="2017-04" db="EMBL/GenBank/DDBJ databases">
        <title>Function of individual gut microbiota members based on whole genome sequencing of pure cultures obtained from chicken caecum.</title>
        <authorList>
            <person name="Medvecky M."/>
            <person name="Cejkova D."/>
            <person name="Polansky O."/>
            <person name="Karasova D."/>
            <person name="Kubasova T."/>
            <person name="Cizek A."/>
            <person name="Rychlik I."/>
        </authorList>
    </citation>
    <scope>NUCLEOTIDE SEQUENCE [LARGE SCALE GENOMIC DNA]</scope>
    <source>
        <strain evidence="6">An175</strain>
    </source>
</reference>
<comment type="similarity">
    <text evidence="1">Belongs to the serine-aspartate repeat-containing protein (SDr) family.</text>
</comment>
<keyword evidence="2" id="KW-0964">Secreted</keyword>
<organism evidence="5 6">
    <name type="scientific">Anaerotruncus colihominis</name>
    <dbReference type="NCBI Taxonomy" id="169435"/>
    <lineage>
        <taxon>Bacteria</taxon>
        <taxon>Bacillati</taxon>
        <taxon>Bacillota</taxon>
        <taxon>Clostridia</taxon>
        <taxon>Eubacteriales</taxon>
        <taxon>Oscillospiraceae</taxon>
        <taxon>Anaerotruncus</taxon>
    </lineage>
</organism>
<protein>
    <recommendedName>
        <fullName evidence="4">SpaA-like prealbumin fold domain-containing protein</fullName>
    </recommendedName>
</protein>
<dbReference type="Pfam" id="PF17802">
    <property type="entry name" value="SpaA"/>
    <property type="match status" value="15"/>
</dbReference>
<dbReference type="InterPro" id="IPR013783">
    <property type="entry name" value="Ig-like_fold"/>
</dbReference>
<feature type="domain" description="SpaA-like prealbumin fold" evidence="4">
    <location>
        <begin position="242"/>
        <end position="322"/>
    </location>
</feature>
<feature type="domain" description="SpaA-like prealbumin fold" evidence="4">
    <location>
        <begin position="802"/>
        <end position="883"/>
    </location>
</feature>
<feature type="domain" description="SpaA-like prealbumin fold" evidence="4">
    <location>
        <begin position="1415"/>
        <end position="1502"/>
    </location>
</feature>
<dbReference type="SUPFAM" id="SSF49478">
    <property type="entry name" value="Cna protein B-type domain"/>
    <property type="match status" value="5"/>
</dbReference>
<feature type="domain" description="SpaA-like prealbumin fold" evidence="4">
    <location>
        <begin position="712"/>
        <end position="797"/>
    </location>
</feature>
<evidence type="ECO:0000256" key="2">
    <source>
        <dbReference type="ARBA" id="ARBA00022525"/>
    </source>
</evidence>
<feature type="domain" description="SpaA-like prealbumin fold" evidence="4">
    <location>
        <begin position="1238"/>
        <end position="1320"/>
    </location>
</feature>
<dbReference type="PANTHER" id="PTHR36108">
    <property type="entry name" value="COLOSSIN-B-RELATED"/>
    <property type="match status" value="1"/>
</dbReference>
<sequence>MPAYIFTTADGRVAYCIEPAKFNSIYGHIVTGQLQYDKLSMDKQLEIARAISANTFGASNHRMYLATQAIIWEITAGQGYRSGSIYNDVIGANGLSSEYESILSAMKNMTGEIPSFMGPDKENAPLHQLEENNGEWSVTLENTNSSITMKEEDFSSKGPFTFSVSGDTLTVTSPTEADPDSFVQWSGGDGTSGLIFWVNDQNIQDKATWDAEAIPGIGYMKFHQDATPPTDTPDESEGLVGYLEITKYDGTTNLPLGGAVFRVESENFIDEAFSVPYGGAVIVIPIPEGKTQVDVTVTEVTAPDGYQLDSTPQTVTVTVGEQVNVAKLSFVDYPEPCSLTIYKYEKGNYGKALAGAKFRIRYADPDVSAEVWEMTTGADGKITIDPLPAAGTLVIEELEAPEGGYEIGEVSTQYVTVQKGEDKQVDVSNDKRPQLIVWKKDAVSGQLLQGATFQATAISSGISKTATTGPDGKAVFDDLLPNEEYRIEEIDPPPYFLPSSKVETVVIPDGSYKTIELTWENESYSGLTIRKVSATDGRGLKGAVFGLYKGTEANPLDFLGEFQTDDNGRIVIDKLESNQYYTVVEKQPPVNHLLDEDNTRTILIKPDALENNITLIFRNKEKPKILIQKIDEHDVPVPNCVFKISRRGSSEYQMVTTGPDGTVLVEGLEEDWYQVAEVKSADGTIIDDTIRDVELVAGTTTTLKFTNYRKPTLTLQKIDEATGRGLDGAVIRIWREGVDEYQDYTTQGGGYIRLTDMEPGFILCQEVKSPAGFVLDDTVHRIELKEGENHQFTIKNRSTPILTLRKIDEQTLKGIEGVTFRFSKDGEHMDVTTGPDGIIEAALAPGWWSYQEISVPDSYILNDEVGYVELMAGEDKEIVVKNRHKPSLRIVKTDSATKQPMEGVHFTLTYKDGAPLGEYVTGANGEIYLEDIDPGYIQIKELPYEGYIALNPEQEVLVEWGKVAEAYFENEPENPILIKKIDTEGRPIEGCVIQVLTIDGGFVAELKTGRNGYAVCTGVEPGWYLVKEVYVEGHILDDTPKQVELKIGEPAVVELVNKPLNGIEIYKETDDGEPLEGVEFIVKKGNNLIGAYKTSASGLIQIPDLEPGFYTVFESKGVEGYVPDARPQTVELKWGDCARLEFVNTKYSDFQAIKRDSVTKEPIAGVSFRITKMNGEYVGDYKTGPGGTFSCELEPGWYTCFETAAIPGYVLNNEPQNFEVKEGKPVLLEFENVPLSGLQILKQDQDGNPLAGVQFSVRELDGREIGTFTSDESGVCFIEGLKEGYYVVTEIKGLDTHKGDSLPRNVHVETGKLNKVVYTNYEYPILVVRKIDSETKQPLGGVRFRLMDKYQREIGIYTTHEATGQIILTGMDEGEFYLQEVESKEGYQLDSTVRKVSLQWGKTTTVEVKNTPLASLRIKKVSSEDKKPIPGVEFILYDLKNNVVANNLVSDQNGIIELPSTIEAGKYKLRELRTDPNFILDEQVKTIELKAGETTEIVIENEPKRRQIQITKVSGGYNSITKDKEGAPLGGAVFEIYNNQMELVDTITTDSANGIATSKPLPLGVYGIKEVSSPEYYFTNGEMFYAEIMVHEDLVKFKVKNTPVELITTVEKRGVEETKAGESIYYDLSNITNGSNVTLEEFYIRDKLPTEAVRLEKIWTGEWSERVKMDVQIRTNKKSGWRTIEKNLLSTVNNEIDCSRSALGLASNEYVTEFRIVFQGEVQPGFHETTGPKIQVKVLDDVKNQQKFTNKVDVGGRYEDEWVYDTDGWTTVTYNKPKGKLPKTGW</sequence>
<evidence type="ECO:0000256" key="3">
    <source>
        <dbReference type="ARBA" id="ARBA00022729"/>
    </source>
</evidence>
<dbReference type="Proteomes" id="UP000196386">
    <property type="component" value="Unassembled WGS sequence"/>
</dbReference>
<feature type="domain" description="SpaA-like prealbumin fold" evidence="4">
    <location>
        <begin position="338"/>
        <end position="431"/>
    </location>
</feature>
<feature type="domain" description="SpaA-like prealbumin fold" evidence="4">
    <location>
        <begin position="435"/>
        <end position="522"/>
    </location>
</feature>
<feature type="domain" description="SpaA-like prealbumin fold" evidence="4">
    <location>
        <begin position="1063"/>
        <end position="1144"/>
    </location>
</feature>
<feature type="domain" description="SpaA-like prealbumin fold" evidence="4">
    <location>
        <begin position="1327"/>
        <end position="1411"/>
    </location>
</feature>
<feature type="domain" description="SpaA-like prealbumin fold" evidence="4">
    <location>
        <begin position="1522"/>
        <end position="1602"/>
    </location>
</feature>
<dbReference type="PANTHER" id="PTHR36108:SF13">
    <property type="entry name" value="COLOSSIN-B-RELATED"/>
    <property type="match status" value="1"/>
</dbReference>
<comment type="caution">
    <text evidence="5">The sequence shown here is derived from an EMBL/GenBank/DDBJ whole genome shotgun (WGS) entry which is preliminary data.</text>
</comment>
<feature type="domain" description="SpaA-like prealbumin fold" evidence="4">
    <location>
        <begin position="976"/>
        <end position="1058"/>
    </location>
</feature>
<feature type="domain" description="SpaA-like prealbumin fold" evidence="4">
    <location>
        <begin position="527"/>
        <end position="604"/>
    </location>
</feature>
<dbReference type="SUPFAM" id="SSF117074">
    <property type="entry name" value="Hypothetical protein PA1324"/>
    <property type="match status" value="1"/>
</dbReference>
<keyword evidence="3" id="KW-0732">Signal</keyword>
<proteinExistence type="inferred from homology"/>
<name>A0A1Y4MKS7_9FIRM</name>
<gene>
    <name evidence="5" type="ORF">B5F11_09625</name>
</gene>
<dbReference type="InterPro" id="IPR041033">
    <property type="entry name" value="SpaA_PFL_dom_1"/>
</dbReference>
<feature type="domain" description="SpaA-like prealbumin fold" evidence="4">
    <location>
        <begin position="624"/>
        <end position="708"/>
    </location>
</feature>
<feature type="domain" description="SpaA-like prealbumin fold" evidence="4">
    <location>
        <begin position="1150"/>
        <end position="1232"/>
    </location>
</feature>
<dbReference type="EMBL" id="NFKP01000010">
    <property type="protein sequence ID" value="OUP69336.1"/>
    <property type="molecule type" value="Genomic_DNA"/>
</dbReference>
<evidence type="ECO:0000313" key="6">
    <source>
        <dbReference type="Proteomes" id="UP000196386"/>
    </source>
</evidence>
<accession>A0A1Y4MKS7</accession>
<feature type="domain" description="SpaA-like prealbumin fold" evidence="4">
    <location>
        <begin position="887"/>
        <end position="971"/>
    </location>
</feature>
<evidence type="ECO:0000313" key="5">
    <source>
        <dbReference type="EMBL" id="OUP69336.1"/>
    </source>
</evidence>